<proteinExistence type="inferred from homology"/>
<name>A0A7C0U3B2_DESA2</name>
<evidence type="ECO:0000256" key="4">
    <source>
        <dbReference type="ARBA" id="ARBA00022692"/>
    </source>
</evidence>
<feature type="transmembrane region" description="Helical" evidence="7">
    <location>
        <begin position="51"/>
        <end position="74"/>
    </location>
</feature>
<evidence type="ECO:0000256" key="3">
    <source>
        <dbReference type="ARBA" id="ARBA00022475"/>
    </source>
</evidence>
<dbReference type="InterPro" id="IPR052923">
    <property type="entry name" value="UPF0718"/>
</dbReference>
<keyword evidence="4 7" id="KW-0812">Transmembrane</keyword>
<protein>
    <submittedName>
        <fullName evidence="8">Permease</fullName>
    </submittedName>
</protein>
<feature type="transmembrane region" description="Helical" evidence="7">
    <location>
        <begin position="86"/>
        <end position="105"/>
    </location>
</feature>
<evidence type="ECO:0000313" key="8">
    <source>
        <dbReference type="EMBL" id="HDD44513.1"/>
    </source>
</evidence>
<comment type="similarity">
    <text evidence="2">Belongs to the UPF0718 family.</text>
</comment>
<evidence type="ECO:0000256" key="7">
    <source>
        <dbReference type="SAM" id="Phobius"/>
    </source>
</evidence>
<gene>
    <name evidence="8" type="ORF">ENG63_06615</name>
</gene>
<comment type="subcellular location">
    <subcellularLocation>
        <location evidence="1">Cell membrane</location>
        <topology evidence="1">Multi-pass membrane protein</topology>
    </subcellularLocation>
</comment>
<accession>A0A7C0U3B2</accession>
<dbReference type="PANTHER" id="PTHR34184">
    <property type="entry name" value="UPF0718 PROTEIN YCGR"/>
    <property type="match status" value="1"/>
</dbReference>
<evidence type="ECO:0000256" key="2">
    <source>
        <dbReference type="ARBA" id="ARBA00006386"/>
    </source>
</evidence>
<sequence>MEKNKQRGAQMLVPTIIMAFLTLVLIYIGYRKGDGEYILGLKAGFNLMIEVLPLLFFSFLVAGLIQVVIPETVISKWIGEEAGIKGILLAVLAGFLIPGGPYLVLPILAGLLYQGLSIGSAMAFYTAKFLCGFSRLPIEIAILGWKFILVRIVITSFFPILAGIMTNILFGRFFK</sequence>
<evidence type="ECO:0000256" key="5">
    <source>
        <dbReference type="ARBA" id="ARBA00022989"/>
    </source>
</evidence>
<keyword evidence="5 7" id="KW-1133">Transmembrane helix</keyword>
<evidence type="ECO:0000256" key="1">
    <source>
        <dbReference type="ARBA" id="ARBA00004651"/>
    </source>
</evidence>
<dbReference type="GO" id="GO:0005886">
    <property type="term" value="C:plasma membrane"/>
    <property type="evidence" value="ECO:0007669"/>
    <property type="project" value="UniProtKB-SubCell"/>
</dbReference>
<dbReference type="PANTHER" id="PTHR34184:SF4">
    <property type="entry name" value="UPF0718 PROTEIN YCGR"/>
    <property type="match status" value="1"/>
</dbReference>
<dbReference type="Proteomes" id="UP000886289">
    <property type="component" value="Unassembled WGS sequence"/>
</dbReference>
<keyword evidence="3" id="KW-1003">Cell membrane</keyword>
<dbReference type="Pfam" id="PF03773">
    <property type="entry name" value="ArsP_1"/>
    <property type="match status" value="1"/>
</dbReference>
<keyword evidence="6 7" id="KW-0472">Membrane</keyword>
<feature type="transmembrane region" description="Helical" evidence="7">
    <location>
        <begin position="111"/>
        <end position="131"/>
    </location>
</feature>
<reference evidence="8" key="1">
    <citation type="journal article" date="2020" name="mSystems">
        <title>Genome- and Community-Level Interaction Insights into Carbon Utilization and Element Cycling Functions of Hydrothermarchaeota in Hydrothermal Sediment.</title>
        <authorList>
            <person name="Zhou Z."/>
            <person name="Liu Y."/>
            <person name="Xu W."/>
            <person name="Pan J."/>
            <person name="Luo Z.H."/>
            <person name="Li M."/>
        </authorList>
    </citation>
    <scope>NUCLEOTIDE SEQUENCE [LARGE SCALE GENOMIC DNA]</scope>
    <source>
        <strain evidence="8">HyVt-233</strain>
    </source>
</reference>
<feature type="transmembrane region" description="Helical" evidence="7">
    <location>
        <begin position="12"/>
        <end position="31"/>
    </location>
</feature>
<dbReference type="InterPro" id="IPR005524">
    <property type="entry name" value="DUF318"/>
</dbReference>
<feature type="transmembrane region" description="Helical" evidence="7">
    <location>
        <begin position="143"/>
        <end position="170"/>
    </location>
</feature>
<dbReference type="EMBL" id="DRBS01000251">
    <property type="protein sequence ID" value="HDD44513.1"/>
    <property type="molecule type" value="Genomic_DNA"/>
</dbReference>
<evidence type="ECO:0000256" key="6">
    <source>
        <dbReference type="ARBA" id="ARBA00023136"/>
    </source>
</evidence>
<comment type="caution">
    <text evidence="8">The sequence shown here is derived from an EMBL/GenBank/DDBJ whole genome shotgun (WGS) entry which is preliminary data.</text>
</comment>
<dbReference type="AlphaFoldDB" id="A0A7C0U3B2"/>
<organism evidence="8">
    <name type="scientific">Desulfofervidus auxilii</name>
    <dbReference type="NCBI Taxonomy" id="1621989"/>
    <lineage>
        <taxon>Bacteria</taxon>
        <taxon>Pseudomonadati</taxon>
        <taxon>Thermodesulfobacteriota</taxon>
        <taxon>Candidatus Desulfofervidia</taxon>
        <taxon>Candidatus Desulfofervidales</taxon>
        <taxon>Candidatus Desulfofervidaceae</taxon>
        <taxon>Candidatus Desulfofervidus</taxon>
    </lineage>
</organism>